<dbReference type="EMBL" id="JAMSHJ010000004">
    <property type="protein sequence ID" value="KAI5421892.1"/>
    <property type="molecule type" value="Genomic_DNA"/>
</dbReference>
<feature type="compositionally biased region" description="Basic and acidic residues" evidence="1">
    <location>
        <begin position="165"/>
        <end position="177"/>
    </location>
</feature>
<sequence>MVVPFHFRVCVPLSFRACGPIWPSQSQRNRFRIHHRGYFVGTPMKLFSFSRGLQTLNNDDDVLQLIKDVNGCEVIDLYVEHNISEPGIVDEATIGKNITYDDDEVQCIGEKFANNEVGVEVELDNVAEFEVELDNDAELVDDAEVGDDVEVSDDAEAGEDVEVGDDVKVGDDAKVGDDNEPELDWTTVMPTEITKPHDNDFHHDNDEDSDQLHTLPGSEDDEEYERFPLYKVGKGTKFQLGMIFNNKDLVRDSIKVCYVGKKECNLNKNDGKRMLVRSIDERKFYMRFSKRVGYQYWQVVSLYDEHNCHRTAQNRQVKTEWLGKQFSHILRHTPDIKPAGLVT</sequence>
<dbReference type="SUPFAM" id="SSF51161">
    <property type="entry name" value="Trimeric LpxA-like enzymes"/>
    <property type="match status" value="1"/>
</dbReference>
<reference evidence="2 3" key="1">
    <citation type="journal article" date="2022" name="Nat. Genet.">
        <title>Improved pea reference genome and pan-genome highlight genomic features and evolutionary characteristics.</title>
        <authorList>
            <person name="Yang T."/>
            <person name="Liu R."/>
            <person name="Luo Y."/>
            <person name="Hu S."/>
            <person name="Wang D."/>
            <person name="Wang C."/>
            <person name="Pandey M.K."/>
            <person name="Ge S."/>
            <person name="Xu Q."/>
            <person name="Li N."/>
            <person name="Li G."/>
            <person name="Huang Y."/>
            <person name="Saxena R.K."/>
            <person name="Ji Y."/>
            <person name="Li M."/>
            <person name="Yan X."/>
            <person name="He Y."/>
            <person name="Liu Y."/>
            <person name="Wang X."/>
            <person name="Xiang C."/>
            <person name="Varshney R.K."/>
            <person name="Ding H."/>
            <person name="Gao S."/>
            <person name="Zong X."/>
        </authorList>
    </citation>
    <scope>NUCLEOTIDE SEQUENCE [LARGE SCALE GENOMIC DNA]</scope>
    <source>
        <strain evidence="2 3">cv. Zhongwan 6</strain>
    </source>
</reference>
<dbReference type="Gramene" id="Psat04G0536900-T1">
    <property type="protein sequence ID" value="KAI5421892.1"/>
    <property type="gene ID" value="KIW84_045369"/>
</dbReference>
<name>A0A9D4XK30_PEA</name>
<dbReference type="Proteomes" id="UP001058974">
    <property type="component" value="Chromosome 4"/>
</dbReference>
<accession>A0A9D4XK30</accession>
<feature type="compositionally biased region" description="Basic and acidic residues" evidence="1">
    <location>
        <begin position="194"/>
        <end position="205"/>
    </location>
</feature>
<protein>
    <recommendedName>
        <fullName evidence="4">Transposase MuDR plant domain-containing protein</fullName>
    </recommendedName>
</protein>
<dbReference type="Gene3D" id="2.160.10.10">
    <property type="entry name" value="Hexapeptide repeat proteins"/>
    <property type="match status" value="1"/>
</dbReference>
<dbReference type="AlphaFoldDB" id="A0A9D4XK30"/>
<comment type="caution">
    <text evidence="2">The sequence shown here is derived from an EMBL/GenBank/DDBJ whole genome shotgun (WGS) entry which is preliminary data.</text>
</comment>
<dbReference type="InterPro" id="IPR011004">
    <property type="entry name" value="Trimer_LpxA-like_sf"/>
</dbReference>
<evidence type="ECO:0000256" key="1">
    <source>
        <dbReference type="SAM" id="MobiDB-lite"/>
    </source>
</evidence>
<evidence type="ECO:0008006" key="4">
    <source>
        <dbReference type="Google" id="ProtNLM"/>
    </source>
</evidence>
<organism evidence="2 3">
    <name type="scientific">Pisum sativum</name>
    <name type="common">Garden pea</name>
    <name type="synonym">Lathyrus oleraceus</name>
    <dbReference type="NCBI Taxonomy" id="3888"/>
    <lineage>
        <taxon>Eukaryota</taxon>
        <taxon>Viridiplantae</taxon>
        <taxon>Streptophyta</taxon>
        <taxon>Embryophyta</taxon>
        <taxon>Tracheophyta</taxon>
        <taxon>Spermatophyta</taxon>
        <taxon>Magnoliopsida</taxon>
        <taxon>eudicotyledons</taxon>
        <taxon>Gunneridae</taxon>
        <taxon>Pentapetalae</taxon>
        <taxon>rosids</taxon>
        <taxon>fabids</taxon>
        <taxon>Fabales</taxon>
        <taxon>Fabaceae</taxon>
        <taxon>Papilionoideae</taxon>
        <taxon>50 kb inversion clade</taxon>
        <taxon>NPAAA clade</taxon>
        <taxon>Hologalegina</taxon>
        <taxon>IRL clade</taxon>
        <taxon>Fabeae</taxon>
        <taxon>Lathyrus</taxon>
    </lineage>
</organism>
<evidence type="ECO:0000313" key="2">
    <source>
        <dbReference type="EMBL" id="KAI5421892.1"/>
    </source>
</evidence>
<evidence type="ECO:0000313" key="3">
    <source>
        <dbReference type="Proteomes" id="UP001058974"/>
    </source>
</evidence>
<feature type="region of interest" description="Disordered" evidence="1">
    <location>
        <begin position="138"/>
        <end position="222"/>
    </location>
</feature>
<proteinExistence type="predicted"/>
<gene>
    <name evidence="2" type="ORF">KIW84_045369</name>
</gene>
<feature type="compositionally biased region" description="Acidic residues" evidence="1">
    <location>
        <begin position="138"/>
        <end position="164"/>
    </location>
</feature>
<keyword evidence="3" id="KW-1185">Reference proteome</keyword>